<dbReference type="RefSeq" id="WP_209464173.1">
    <property type="nucleotide sequence ID" value="NZ_CP110224.1"/>
</dbReference>
<evidence type="ECO:0000256" key="3">
    <source>
        <dbReference type="ARBA" id="ARBA00022553"/>
    </source>
</evidence>
<evidence type="ECO:0000256" key="7">
    <source>
        <dbReference type="ARBA" id="ARBA00023159"/>
    </source>
</evidence>
<dbReference type="SUPFAM" id="SSF46785">
    <property type="entry name" value="Winged helix' DNA-binding domain"/>
    <property type="match status" value="1"/>
</dbReference>
<dbReference type="PANTHER" id="PTHR45526">
    <property type="entry name" value="TRANSCRIPTIONAL REGULATORY PROTEIN DPIA"/>
    <property type="match status" value="1"/>
</dbReference>
<evidence type="ECO:0000256" key="2">
    <source>
        <dbReference type="ARBA" id="ARBA00022490"/>
    </source>
</evidence>
<dbReference type="InterPro" id="IPR001789">
    <property type="entry name" value="Sig_transdc_resp-reg_receiver"/>
</dbReference>
<dbReference type="PROSITE" id="PS50110">
    <property type="entry name" value="RESPONSE_REGULATORY"/>
    <property type="match status" value="1"/>
</dbReference>
<feature type="modified residue" description="4-aspartylphosphate" evidence="9">
    <location>
        <position position="54"/>
    </location>
</feature>
<dbReference type="SMART" id="SM00448">
    <property type="entry name" value="REC"/>
    <property type="match status" value="1"/>
</dbReference>
<keyword evidence="2" id="KW-0963">Cytoplasm</keyword>
<accession>A0ABS4IJK3</accession>
<protein>
    <submittedName>
        <fullName evidence="11">Response regulator of citrate/malate metabolism</fullName>
    </submittedName>
</protein>
<evidence type="ECO:0000256" key="6">
    <source>
        <dbReference type="ARBA" id="ARBA00023125"/>
    </source>
</evidence>
<evidence type="ECO:0000256" key="9">
    <source>
        <dbReference type="PROSITE-ProRule" id="PRU00169"/>
    </source>
</evidence>
<dbReference type="InterPro" id="IPR011006">
    <property type="entry name" value="CheY-like_superfamily"/>
</dbReference>
<evidence type="ECO:0000259" key="10">
    <source>
        <dbReference type="PROSITE" id="PS50110"/>
    </source>
</evidence>
<keyword evidence="5" id="KW-0805">Transcription regulation</keyword>
<dbReference type="Pfam" id="PF00072">
    <property type="entry name" value="Response_reg"/>
    <property type="match status" value="1"/>
</dbReference>
<evidence type="ECO:0000313" key="12">
    <source>
        <dbReference type="Proteomes" id="UP001519345"/>
    </source>
</evidence>
<dbReference type="Proteomes" id="UP001519345">
    <property type="component" value="Unassembled WGS sequence"/>
</dbReference>
<dbReference type="PANTHER" id="PTHR45526:SF1">
    <property type="entry name" value="TRANSCRIPTIONAL REGULATORY PROTEIN DCUR-RELATED"/>
    <property type="match status" value="1"/>
</dbReference>
<feature type="domain" description="Response regulatory" evidence="10">
    <location>
        <begin position="3"/>
        <end position="119"/>
    </location>
</feature>
<dbReference type="SUPFAM" id="SSF52172">
    <property type="entry name" value="CheY-like"/>
    <property type="match status" value="1"/>
</dbReference>
<dbReference type="EMBL" id="JAGGKX010000021">
    <property type="protein sequence ID" value="MBP1971101.1"/>
    <property type="molecule type" value="Genomic_DNA"/>
</dbReference>
<evidence type="ECO:0000313" key="11">
    <source>
        <dbReference type="EMBL" id="MBP1971101.1"/>
    </source>
</evidence>
<keyword evidence="3 9" id="KW-0597">Phosphoprotein</keyword>
<dbReference type="InterPro" id="IPR024187">
    <property type="entry name" value="Sig_transdc_resp-reg_cit/mal"/>
</dbReference>
<comment type="caution">
    <text evidence="11">The sequence shown here is derived from an EMBL/GenBank/DDBJ whole genome shotgun (WGS) entry which is preliminary data.</text>
</comment>
<evidence type="ECO:0000256" key="4">
    <source>
        <dbReference type="ARBA" id="ARBA00023012"/>
    </source>
</evidence>
<evidence type="ECO:0000256" key="5">
    <source>
        <dbReference type="ARBA" id="ARBA00023015"/>
    </source>
</evidence>
<proteinExistence type="predicted"/>
<keyword evidence="7" id="KW-0010">Activator</keyword>
<evidence type="ECO:0000256" key="8">
    <source>
        <dbReference type="ARBA" id="ARBA00023163"/>
    </source>
</evidence>
<keyword evidence="4" id="KW-0902">Two-component regulatory system</keyword>
<dbReference type="Gene3D" id="3.40.50.2300">
    <property type="match status" value="1"/>
</dbReference>
<dbReference type="PIRSF" id="PIRSF006171">
    <property type="entry name" value="RR_citrat_malat"/>
    <property type="match status" value="1"/>
</dbReference>
<dbReference type="InterPro" id="IPR051271">
    <property type="entry name" value="2C-system_Tx_regulators"/>
</dbReference>
<keyword evidence="6" id="KW-0238">DNA-binding</keyword>
<name>A0ABS4IJK3_9BACI</name>
<reference evidence="11 12" key="1">
    <citation type="submission" date="2021-03" db="EMBL/GenBank/DDBJ databases">
        <title>Genomic Encyclopedia of Type Strains, Phase IV (KMG-IV): sequencing the most valuable type-strain genomes for metagenomic binning, comparative biology and taxonomic classification.</title>
        <authorList>
            <person name="Goeker M."/>
        </authorList>
    </citation>
    <scope>NUCLEOTIDE SEQUENCE [LARGE SCALE GENOMIC DNA]</scope>
    <source>
        <strain evidence="11 12">DSM 25609</strain>
    </source>
</reference>
<gene>
    <name evidence="11" type="ORF">J2Z83_003240</name>
</gene>
<dbReference type="InterPro" id="IPR036390">
    <property type="entry name" value="WH_DNA-bd_sf"/>
</dbReference>
<evidence type="ECO:0000256" key="1">
    <source>
        <dbReference type="ARBA" id="ARBA00004496"/>
    </source>
</evidence>
<organism evidence="11 12">
    <name type="scientific">Virgibacillus natechei</name>
    <dbReference type="NCBI Taxonomy" id="1216297"/>
    <lineage>
        <taxon>Bacteria</taxon>
        <taxon>Bacillati</taxon>
        <taxon>Bacillota</taxon>
        <taxon>Bacilli</taxon>
        <taxon>Bacillales</taxon>
        <taxon>Bacillaceae</taxon>
        <taxon>Virgibacillus</taxon>
    </lineage>
</organism>
<dbReference type="CDD" id="cd19925">
    <property type="entry name" value="REC_citrate_TCS"/>
    <property type="match status" value="1"/>
</dbReference>
<keyword evidence="12" id="KW-1185">Reference proteome</keyword>
<sequence>MIHVLIMEDDPMVAKFNRVYLERVDGFTVLEVIQDIPSGWDFLANHDVDLILLDVYMADKNGLDMLVNLRESGWNVDVIVITAANDHTSITRALHYGAVDYLIKPFDFERFQKALLQYKQRFDLMKADSEVPQEALDAFLLKSERPELRSFDLPKGFTALTFSRIAKQIAKWEKHRFSAGDLAAETGISRVSVNKYLNYLVQVDVLKIEVTYQATGRPLHLYQVKPDRMNSIYSLMATED</sequence>
<comment type="subcellular location">
    <subcellularLocation>
        <location evidence="1">Cytoplasm</location>
    </subcellularLocation>
</comment>
<keyword evidence="8" id="KW-0804">Transcription</keyword>